<organism evidence="8 9">
    <name type="scientific">Mytilus coruscus</name>
    <name type="common">Sea mussel</name>
    <dbReference type="NCBI Taxonomy" id="42192"/>
    <lineage>
        <taxon>Eukaryota</taxon>
        <taxon>Metazoa</taxon>
        <taxon>Spiralia</taxon>
        <taxon>Lophotrochozoa</taxon>
        <taxon>Mollusca</taxon>
        <taxon>Bivalvia</taxon>
        <taxon>Autobranchia</taxon>
        <taxon>Pteriomorphia</taxon>
        <taxon>Mytilida</taxon>
        <taxon>Mytiloidea</taxon>
        <taxon>Mytilidae</taxon>
        <taxon>Mytilinae</taxon>
        <taxon>Mytilus</taxon>
    </lineage>
</organism>
<sequence>MFPGEALVNISSIASLANFLNLVLPPRPADPPGIFETPISPIYDYIVVGAGSAGSIVATRLSEDGATVLLLEAGGTDLDDERTQIPLMWFFLKGTATDWGYWTVPQKFSHRAMKNEKSYWARGKMIGGTSAMNAMGFVRGSRFDFEQWKREGATGWGYDDVLPYFKNLENATLTDFGNFETRGKFGPIVVKQGSATPLSFFHQKAAAEINLPVIDCSDQNPRGICVTQSNIKNGIRCNSGICYLRPALERQNLQVSLRSHVTKILFRKNKAVGVEFLKDNQTMRVFAKKEVILSAGVIGSAQILLLSGIGPSDHLRQMNINVKSDLPVGKHMQDHLELFLQYNINMSLNTNSENFATPKQILNYVFNKKGIFSGSGGDVDVFTHTCQKMDEGPNIQLTIIPTAYEKGAVEDPFLSLKEEVVKEHLKRVNSNSFQVILYILKPKSKGYMELVSTNPMDYPLLDPNYLAHPDDVNTFIKGIRFTRRLEKTNAWKSINATYIRHDTPNHCSEIEYDSDDYWECMLRHFTRRGDHQIGTCRMGSVNDPSSVVDPRLRVKGISNLRVVDASVMRTLTSGNINAPVMMIAEKASDIIKQDNNRVHYQYK</sequence>
<dbReference type="Proteomes" id="UP000507470">
    <property type="component" value="Unassembled WGS sequence"/>
</dbReference>
<dbReference type="PROSITE" id="PS00623">
    <property type="entry name" value="GMC_OXRED_1"/>
    <property type="match status" value="1"/>
</dbReference>
<dbReference type="GO" id="GO:0016614">
    <property type="term" value="F:oxidoreductase activity, acting on CH-OH group of donors"/>
    <property type="evidence" value="ECO:0007669"/>
    <property type="project" value="InterPro"/>
</dbReference>
<keyword evidence="4 5" id="KW-0274">FAD</keyword>
<comment type="similarity">
    <text evidence="2 6">Belongs to the GMC oxidoreductase family.</text>
</comment>
<comment type="cofactor">
    <cofactor evidence="1 5">
        <name>FAD</name>
        <dbReference type="ChEBI" id="CHEBI:57692"/>
    </cofactor>
</comment>
<evidence type="ECO:0000313" key="9">
    <source>
        <dbReference type="Proteomes" id="UP000507470"/>
    </source>
</evidence>
<dbReference type="InterPro" id="IPR012132">
    <property type="entry name" value="GMC_OxRdtase"/>
</dbReference>
<accession>A0A6J8ELN1</accession>
<evidence type="ECO:0000256" key="6">
    <source>
        <dbReference type="RuleBase" id="RU003968"/>
    </source>
</evidence>
<dbReference type="Pfam" id="PF05199">
    <property type="entry name" value="GMC_oxred_C"/>
    <property type="match status" value="1"/>
</dbReference>
<dbReference type="InterPro" id="IPR007867">
    <property type="entry name" value="GMC_OxRtase_C"/>
</dbReference>
<name>A0A6J8ELN1_MYTCO</name>
<evidence type="ECO:0000256" key="4">
    <source>
        <dbReference type="ARBA" id="ARBA00022827"/>
    </source>
</evidence>
<dbReference type="SUPFAM" id="SSF54373">
    <property type="entry name" value="FAD-linked reductases, C-terminal domain"/>
    <property type="match status" value="1"/>
</dbReference>
<dbReference type="SUPFAM" id="SSF51905">
    <property type="entry name" value="FAD/NAD(P)-binding domain"/>
    <property type="match status" value="1"/>
</dbReference>
<protein>
    <recommendedName>
        <fullName evidence="7">Glucose-methanol-choline oxidoreductase N-terminal domain-containing protein</fullName>
    </recommendedName>
</protein>
<dbReference type="InterPro" id="IPR036188">
    <property type="entry name" value="FAD/NAD-bd_sf"/>
</dbReference>
<dbReference type="PIRSF" id="PIRSF000137">
    <property type="entry name" value="Alcohol_oxidase"/>
    <property type="match status" value="1"/>
</dbReference>
<feature type="domain" description="Glucose-methanol-choline oxidoreductase N-terminal" evidence="7">
    <location>
        <begin position="123"/>
        <end position="146"/>
    </location>
</feature>
<dbReference type="AlphaFoldDB" id="A0A6J8ELN1"/>
<evidence type="ECO:0000256" key="1">
    <source>
        <dbReference type="ARBA" id="ARBA00001974"/>
    </source>
</evidence>
<gene>
    <name evidence="8" type="ORF">MCOR_53578</name>
</gene>
<dbReference type="Pfam" id="PF00732">
    <property type="entry name" value="GMC_oxred_N"/>
    <property type="match status" value="1"/>
</dbReference>
<evidence type="ECO:0000259" key="7">
    <source>
        <dbReference type="PROSITE" id="PS00623"/>
    </source>
</evidence>
<dbReference type="Gene3D" id="3.30.560.10">
    <property type="entry name" value="Glucose Oxidase, domain 3"/>
    <property type="match status" value="1"/>
</dbReference>
<evidence type="ECO:0000256" key="5">
    <source>
        <dbReference type="PIRSR" id="PIRSR000137-2"/>
    </source>
</evidence>
<feature type="binding site" evidence="5">
    <location>
        <position position="261"/>
    </location>
    <ligand>
        <name>FAD</name>
        <dbReference type="ChEBI" id="CHEBI:57692"/>
    </ligand>
</feature>
<evidence type="ECO:0000256" key="3">
    <source>
        <dbReference type="ARBA" id="ARBA00022630"/>
    </source>
</evidence>
<evidence type="ECO:0000313" key="8">
    <source>
        <dbReference type="EMBL" id="CAC5421450.1"/>
    </source>
</evidence>
<dbReference type="PANTHER" id="PTHR11552">
    <property type="entry name" value="GLUCOSE-METHANOL-CHOLINE GMC OXIDOREDUCTASE"/>
    <property type="match status" value="1"/>
</dbReference>
<keyword evidence="3 6" id="KW-0285">Flavoprotein</keyword>
<reference evidence="8 9" key="1">
    <citation type="submission" date="2020-06" db="EMBL/GenBank/DDBJ databases">
        <authorList>
            <person name="Li R."/>
            <person name="Bekaert M."/>
        </authorList>
    </citation>
    <scope>NUCLEOTIDE SEQUENCE [LARGE SCALE GENOMIC DNA]</scope>
    <source>
        <strain evidence="9">wild</strain>
    </source>
</reference>
<proteinExistence type="inferred from homology"/>
<keyword evidence="9" id="KW-1185">Reference proteome</keyword>
<feature type="binding site" evidence="5">
    <location>
        <position position="129"/>
    </location>
    <ligand>
        <name>FAD</name>
        <dbReference type="ChEBI" id="CHEBI:57692"/>
    </ligand>
</feature>
<dbReference type="Gene3D" id="3.50.50.60">
    <property type="entry name" value="FAD/NAD(P)-binding domain"/>
    <property type="match status" value="1"/>
</dbReference>
<dbReference type="InterPro" id="IPR000172">
    <property type="entry name" value="GMC_OxRdtase_N"/>
</dbReference>
<evidence type="ECO:0000256" key="2">
    <source>
        <dbReference type="ARBA" id="ARBA00010790"/>
    </source>
</evidence>
<dbReference type="GO" id="GO:0050660">
    <property type="term" value="F:flavin adenine dinucleotide binding"/>
    <property type="evidence" value="ECO:0007669"/>
    <property type="project" value="InterPro"/>
</dbReference>
<dbReference type="PANTHER" id="PTHR11552:SF147">
    <property type="entry name" value="CHOLINE DEHYDROGENASE, MITOCHONDRIAL"/>
    <property type="match status" value="1"/>
</dbReference>
<dbReference type="OrthoDB" id="269227at2759"/>
<dbReference type="EMBL" id="CACVKT020009354">
    <property type="protein sequence ID" value="CAC5421450.1"/>
    <property type="molecule type" value="Genomic_DNA"/>
</dbReference>